<organism evidence="1 2">
    <name type="scientific">Aspergillus transmontanensis</name>
    <dbReference type="NCBI Taxonomy" id="1034304"/>
    <lineage>
        <taxon>Eukaryota</taxon>
        <taxon>Fungi</taxon>
        <taxon>Dikarya</taxon>
        <taxon>Ascomycota</taxon>
        <taxon>Pezizomycotina</taxon>
        <taxon>Eurotiomycetes</taxon>
        <taxon>Eurotiomycetidae</taxon>
        <taxon>Eurotiales</taxon>
        <taxon>Aspergillaceae</taxon>
        <taxon>Aspergillus</taxon>
        <taxon>Aspergillus subgen. Circumdati</taxon>
    </lineage>
</organism>
<evidence type="ECO:0000313" key="1">
    <source>
        <dbReference type="EMBL" id="KAE8306304.1"/>
    </source>
</evidence>
<keyword evidence="2" id="KW-1185">Reference proteome</keyword>
<reference evidence="2" key="1">
    <citation type="submission" date="2019-04" db="EMBL/GenBank/DDBJ databases">
        <title>Friends and foes A comparative genomics studyof 23 Aspergillus species from section Flavi.</title>
        <authorList>
            <consortium name="DOE Joint Genome Institute"/>
            <person name="Kjaerbolling I."/>
            <person name="Vesth T."/>
            <person name="Frisvad J.C."/>
            <person name="Nybo J.L."/>
            <person name="Theobald S."/>
            <person name="Kildgaard S."/>
            <person name="Isbrandt T."/>
            <person name="Kuo A."/>
            <person name="Sato A."/>
            <person name="Lyhne E.K."/>
            <person name="Kogle M.E."/>
            <person name="Wiebenga A."/>
            <person name="Kun R.S."/>
            <person name="Lubbers R.J."/>
            <person name="Makela M.R."/>
            <person name="Barry K."/>
            <person name="Chovatia M."/>
            <person name="Clum A."/>
            <person name="Daum C."/>
            <person name="Haridas S."/>
            <person name="He G."/>
            <person name="LaButti K."/>
            <person name="Lipzen A."/>
            <person name="Mondo S."/>
            <person name="Riley R."/>
            <person name="Salamov A."/>
            <person name="Simmons B.A."/>
            <person name="Magnuson J.K."/>
            <person name="Henrissat B."/>
            <person name="Mortensen U.H."/>
            <person name="Larsen T.O."/>
            <person name="Devries R.P."/>
            <person name="Grigoriev I.V."/>
            <person name="Machida M."/>
            <person name="Baker S.E."/>
            <person name="Andersen M.R."/>
        </authorList>
    </citation>
    <scope>NUCLEOTIDE SEQUENCE [LARGE SCALE GENOMIC DNA]</scope>
    <source>
        <strain evidence="2">CBS 130015</strain>
    </source>
</reference>
<gene>
    <name evidence="1" type="ORF">BDV41DRAFT_559218</name>
</gene>
<dbReference type="EMBL" id="ML738471">
    <property type="protein sequence ID" value="KAE8306304.1"/>
    <property type="molecule type" value="Genomic_DNA"/>
</dbReference>
<dbReference type="AlphaFoldDB" id="A0A5N6VCS3"/>
<dbReference type="Proteomes" id="UP000325433">
    <property type="component" value="Unassembled WGS sequence"/>
</dbReference>
<protein>
    <submittedName>
        <fullName evidence="1">Uncharacterized protein</fullName>
    </submittedName>
</protein>
<name>A0A5N6VCS3_9EURO</name>
<proteinExistence type="predicted"/>
<evidence type="ECO:0000313" key="2">
    <source>
        <dbReference type="Proteomes" id="UP000325433"/>
    </source>
</evidence>
<accession>A0A5N6VCS3</accession>
<sequence length="55" mass="5921">MLRAPMNRTASSSSCLEPTMIPRTITPFANASPATSGILCWKEGERKPMTAILPS</sequence>